<organism evidence="1 2">
    <name type="scientific">Bordetella pseudohinzii</name>
    <dbReference type="NCBI Taxonomy" id="1331258"/>
    <lineage>
        <taxon>Bacteria</taxon>
        <taxon>Pseudomonadati</taxon>
        <taxon>Pseudomonadota</taxon>
        <taxon>Betaproteobacteria</taxon>
        <taxon>Burkholderiales</taxon>
        <taxon>Alcaligenaceae</taxon>
        <taxon>Bordetella</taxon>
    </lineage>
</organism>
<dbReference type="Gene3D" id="1.10.10.60">
    <property type="entry name" value="Homeodomain-like"/>
    <property type="match status" value="1"/>
</dbReference>
<protein>
    <recommendedName>
        <fullName evidence="3">DNA binding HTH domain-containing protein</fullName>
    </recommendedName>
</protein>
<dbReference type="AlphaFoldDB" id="A0A0M7E2U9"/>
<evidence type="ECO:0000313" key="1">
    <source>
        <dbReference type="EMBL" id="CUI60551.1"/>
    </source>
</evidence>
<evidence type="ECO:0008006" key="3">
    <source>
        <dbReference type="Google" id="ProtNLM"/>
    </source>
</evidence>
<reference evidence="1 2" key="1">
    <citation type="submission" date="2015-09" db="EMBL/GenBank/DDBJ databases">
        <authorList>
            <person name="Jackson K.R."/>
            <person name="Lunt B.L."/>
            <person name="Fisher J.N.B."/>
            <person name="Gardner A.V."/>
            <person name="Bailey M.E."/>
            <person name="Deus L.M."/>
            <person name="Earl A.S."/>
            <person name="Gibby P.D."/>
            <person name="Hartmann K.A."/>
            <person name="Liu J.E."/>
            <person name="Manci A.M."/>
            <person name="Nielsen D.A."/>
            <person name="Solomon M.B."/>
            <person name="Breakwell D.P."/>
            <person name="Burnett S.H."/>
            <person name="Grose J.H."/>
        </authorList>
    </citation>
    <scope>NUCLEOTIDE SEQUENCE [LARGE SCALE GENOMIC DNA]</scope>
    <source>
        <strain evidence="1 2">2789STDY5608636</strain>
    </source>
</reference>
<dbReference type="EMBL" id="CYTV01000003">
    <property type="protein sequence ID" value="CUI60551.1"/>
    <property type="molecule type" value="Genomic_DNA"/>
</dbReference>
<evidence type="ECO:0000313" key="2">
    <source>
        <dbReference type="Proteomes" id="UP000053096"/>
    </source>
</evidence>
<dbReference type="Proteomes" id="UP000053096">
    <property type="component" value="Unassembled WGS sequence"/>
</dbReference>
<accession>A0A0M7E2U9</accession>
<gene>
    <name evidence="1" type="ORF">ERS370011_01354</name>
</gene>
<proteinExistence type="predicted"/>
<name>A0A0M7E2U9_9BORD</name>
<dbReference type="SUPFAM" id="SSF46689">
    <property type="entry name" value="Homeodomain-like"/>
    <property type="match status" value="1"/>
</dbReference>
<dbReference type="RefSeq" id="WP_197085638.1">
    <property type="nucleotide sequence ID" value="NZ_CAJGUP010000087.1"/>
</dbReference>
<sequence length="248" mass="27788">MRETYDCALVLAPGHGTWLHDWMRGMERQSLRNGHPRLYPQEPAGDPSWLASSCLALRRFDACLLPVESATLSWVRTALAGARQQLHTPVLALARDVGAVALRDLLPLGLDDFLRPDSADELRLRIALAARRRARAQPPALEPEEAWVYDVRRGRYADAATLQEPADPAGMVDAALLDTPFGAAKARVVGHFERTYLHCSLARHEGNVTQAARAAAKHRRAFWALMRKHRIQAAPYREQAREQRPRMA</sequence>
<dbReference type="InterPro" id="IPR009057">
    <property type="entry name" value="Homeodomain-like_sf"/>
</dbReference>